<proteinExistence type="predicted"/>
<organism evidence="1 2">
    <name type="scientific">Pontibacillus yanchengensis</name>
    <dbReference type="NCBI Taxonomy" id="462910"/>
    <lineage>
        <taxon>Bacteria</taxon>
        <taxon>Bacillati</taxon>
        <taxon>Bacillota</taxon>
        <taxon>Bacilli</taxon>
        <taxon>Bacillales</taxon>
        <taxon>Bacillaceae</taxon>
        <taxon>Pontibacillus</taxon>
    </lineage>
</organism>
<name>A0ACC7VI43_9BACI</name>
<dbReference type="Proteomes" id="UP000466692">
    <property type="component" value="Unassembled WGS sequence"/>
</dbReference>
<dbReference type="EMBL" id="WMEU01000005">
    <property type="protein sequence ID" value="MYL54641.1"/>
    <property type="molecule type" value="Genomic_DNA"/>
</dbReference>
<reference evidence="1" key="1">
    <citation type="submission" date="2019-11" db="EMBL/GenBank/DDBJ databases">
        <title>Genome sequences of 17 halophilic strains isolated from different environments.</title>
        <authorList>
            <person name="Furrow R.E."/>
        </authorList>
    </citation>
    <scope>NUCLEOTIDE SEQUENCE</scope>
    <source>
        <strain evidence="1">22510_22_Filter</strain>
    </source>
</reference>
<evidence type="ECO:0000313" key="2">
    <source>
        <dbReference type="Proteomes" id="UP000466692"/>
    </source>
</evidence>
<protein>
    <submittedName>
        <fullName evidence="1">Uncharacterized protein</fullName>
    </submittedName>
</protein>
<evidence type="ECO:0000313" key="1">
    <source>
        <dbReference type="EMBL" id="MYL54641.1"/>
    </source>
</evidence>
<accession>A0ACC7VI43</accession>
<sequence>MSEQSKIPIKNIYYMLCYAWNVLDQSERVNTGSEKFDNIYNLLGSVYINGVNSLLKQGLNRYYKVQKKATSSLRGKMKIGDSIKQHTFSQGRMVCEYENFEENIILNQIVKKTINILLKSPNLNVELKQQLSKQRQYFREVEDIRLSLSLFQSLRYNRNNYHYRMLMNVSELIYMGLVSTETDNDMIFLDFIRDQQMAKLYEKFVLNFYRYHLDGSRYRIHSPKIKWNVDESVTEQSLSLLPNMKTDIVIEDKWTQRQLIMDTKFYSETLVSSNHSDIEKVRTGHLYQIYAYIMNSDFPGRVNGMLLYPTVNEEVDAKFPMSGDQNIWIRTLDLSVDWEEVKGRLLEFVD</sequence>
<keyword evidence="2" id="KW-1185">Reference proteome</keyword>
<gene>
    <name evidence="1" type="ORF">GLW08_15000</name>
</gene>
<comment type="caution">
    <text evidence="1">The sequence shown here is derived from an EMBL/GenBank/DDBJ whole genome shotgun (WGS) entry which is preliminary data.</text>
</comment>